<protein>
    <submittedName>
        <fullName evidence="2">15087_t:CDS:1</fullName>
    </submittedName>
</protein>
<feature type="region of interest" description="Disordered" evidence="1">
    <location>
        <begin position="20"/>
        <end position="65"/>
    </location>
</feature>
<name>A0A9N9BPY7_FUNMO</name>
<organism evidence="2 3">
    <name type="scientific">Funneliformis mosseae</name>
    <name type="common">Endomycorrhizal fungus</name>
    <name type="synonym">Glomus mosseae</name>
    <dbReference type="NCBI Taxonomy" id="27381"/>
    <lineage>
        <taxon>Eukaryota</taxon>
        <taxon>Fungi</taxon>
        <taxon>Fungi incertae sedis</taxon>
        <taxon>Mucoromycota</taxon>
        <taxon>Glomeromycotina</taxon>
        <taxon>Glomeromycetes</taxon>
        <taxon>Glomerales</taxon>
        <taxon>Glomeraceae</taxon>
        <taxon>Funneliformis</taxon>
    </lineage>
</organism>
<proteinExistence type="predicted"/>
<accession>A0A9N9BPY7</accession>
<sequence length="65" mass="7256">MITDSLEQLSISEKKIIISDISDDTSNSDDIFTKEISPPNKSQPDKEEAITPDPITRIEYSSTQV</sequence>
<evidence type="ECO:0000313" key="3">
    <source>
        <dbReference type="Proteomes" id="UP000789375"/>
    </source>
</evidence>
<gene>
    <name evidence="2" type="ORF">FMOSSE_LOCUS7508</name>
</gene>
<keyword evidence="3" id="KW-1185">Reference proteome</keyword>
<comment type="caution">
    <text evidence="2">The sequence shown here is derived from an EMBL/GenBank/DDBJ whole genome shotgun (WGS) entry which is preliminary data.</text>
</comment>
<dbReference type="AlphaFoldDB" id="A0A9N9BPY7"/>
<evidence type="ECO:0000256" key="1">
    <source>
        <dbReference type="SAM" id="MobiDB-lite"/>
    </source>
</evidence>
<evidence type="ECO:0000313" key="2">
    <source>
        <dbReference type="EMBL" id="CAG8572089.1"/>
    </source>
</evidence>
<reference evidence="2" key="1">
    <citation type="submission" date="2021-06" db="EMBL/GenBank/DDBJ databases">
        <authorList>
            <person name="Kallberg Y."/>
            <person name="Tangrot J."/>
            <person name="Rosling A."/>
        </authorList>
    </citation>
    <scope>NUCLEOTIDE SEQUENCE</scope>
    <source>
        <strain evidence="2">87-6 pot B 2015</strain>
    </source>
</reference>
<dbReference type="Proteomes" id="UP000789375">
    <property type="component" value="Unassembled WGS sequence"/>
</dbReference>
<dbReference type="EMBL" id="CAJVPP010001767">
    <property type="protein sequence ID" value="CAG8572089.1"/>
    <property type="molecule type" value="Genomic_DNA"/>
</dbReference>